<dbReference type="PANTHER" id="PTHR11880">
    <property type="entry name" value="RIBOSOMAL PROTEIN S19P FAMILY MEMBER"/>
    <property type="match status" value="1"/>
</dbReference>
<dbReference type="Pfam" id="PF00203">
    <property type="entry name" value="Ribosomal_S19"/>
    <property type="match status" value="1"/>
</dbReference>
<dbReference type="STRING" id="1798480.A2851_00875"/>
<dbReference type="GO" id="GO:0005737">
    <property type="term" value="C:cytoplasm"/>
    <property type="evidence" value="ECO:0007669"/>
    <property type="project" value="UniProtKB-ARBA"/>
</dbReference>
<reference evidence="9 10" key="1">
    <citation type="journal article" date="2016" name="Nat. Commun.">
        <title>Thousands of microbial genomes shed light on interconnected biogeochemical processes in an aquifer system.</title>
        <authorList>
            <person name="Anantharaman K."/>
            <person name="Brown C.T."/>
            <person name="Hug L.A."/>
            <person name="Sharon I."/>
            <person name="Castelle C.J."/>
            <person name="Probst A.J."/>
            <person name="Thomas B.C."/>
            <person name="Singh A."/>
            <person name="Wilkins M.J."/>
            <person name="Karaoz U."/>
            <person name="Brodie E.L."/>
            <person name="Williams K.H."/>
            <person name="Hubbard S.S."/>
            <person name="Banfield J.F."/>
        </authorList>
    </citation>
    <scope>NUCLEOTIDE SEQUENCE [LARGE SCALE GENOMIC DNA]</scope>
</reference>
<evidence type="ECO:0000256" key="3">
    <source>
        <dbReference type="ARBA" id="ARBA00022884"/>
    </source>
</evidence>
<dbReference type="InterPro" id="IPR020934">
    <property type="entry name" value="Ribosomal_uS19_CS"/>
</dbReference>
<dbReference type="SUPFAM" id="SSF54570">
    <property type="entry name" value="Ribosomal protein S19"/>
    <property type="match status" value="1"/>
</dbReference>
<dbReference type="HAMAP" id="MF_00531">
    <property type="entry name" value="Ribosomal_uS19"/>
    <property type="match status" value="1"/>
</dbReference>
<dbReference type="FunFam" id="3.30.860.10:FF:000001">
    <property type="entry name" value="30S ribosomal protein S19"/>
    <property type="match status" value="1"/>
</dbReference>
<evidence type="ECO:0000256" key="8">
    <source>
        <dbReference type="RuleBase" id="RU003485"/>
    </source>
</evidence>
<keyword evidence="4 7" id="KW-0689">Ribosomal protein</keyword>
<evidence type="ECO:0000313" key="10">
    <source>
        <dbReference type="Proteomes" id="UP000176863"/>
    </source>
</evidence>
<dbReference type="PANTHER" id="PTHR11880:SF8">
    <property type="entry name" value="SMALL RIBOSOMAL SUBUNIT PROTEIN US19M"/>
    <property type="match status" value="1"/>
</dbReference>
<dbReference type="InterPro" id="IPR002222">
    <property type="entry name" value="Ribosomal_uS19"/>
</dbReference>
<keyword evidence="5 7" id="KW-0687">Ribonucleoprotein</keyword>
<evidence type="ECO:0000256" key="4">
    <source>
        <dbReference type="ARBA" id="ARBA00022980"/>
    </source>
</evidence>
<dbReference type="PROSITE" id="PS00323">
    <property type="entry name" value="RIBOSOMAL_S19"/>
    <property type="match status" value="1"/>
</dbReference>
<dbReference type="GO" id="GO:0000028">
    <property type="term" value="P:ribosomal small subunit assembly"/>
    <property type="evidence" value="ECO:0007669"/>
    <property type="project" value="TreeGrafter"/>
</dbReference>
<dbReference type="Proteomes" id="UP000176863">
    <property type="component" value="Unassembled WGS sequence"/>
</dbReference>
<dbReference type="GO" id="GO:0006412">
    <property type="term" value="P:translation"/>
    <property type="evidence" value="ECO:0007669"/>
    <property type="project" value="UniProtKB-UniRule"/>
</dbReference>
<dbReference type="GO" id="GO:0003735">
    <property type="term" value="F:structural constituent of ribosome"/>
    <property type="evidence" value="ECO:0007669"/>
    <property type="project" value="InterPro"/>
</dbReference>
<dbReference type="GO" id="GO:0015935">
    <property type="term" value="C:small ribosomal subunit"/>
    <property type="evidence" value="ECO:0007669"/>
    <property type="project" value="InterPro"/>
</dbReference>
<gene>
    <name evidence="7" type="primary">rpsS</name>
    <name evidence="9" type="ORF">A2851_00875</name>
</gene>
<evidence type="ECO:0000256" key="7">
    <source>
        <dbReference type="HAMAP-Rule" id="MF_00531"/>
    </source>
</evidence>
<dbReference type="Gene3D" id="3.30.860.10">
    <property type="entry name" value="30s Ribosomal Protein S19, Chain A"/>
    <property type="match status" value="1"/>
</dbReference>
<dbReference type="NCBIfam" id="TIGR01050">
    <property type="entry name" value="rpsS_bact"/>
    <property type="match status" value="1"/>
</dbReference>
<comment type="caution">
    <text evidence="9">The sequence shown here is derived from an EMBL/GenBank/DDBJ whole genome shotgun (WGS) entry which is preliminary data.</text>
</comment>
<dbReference type="AlphaFoldDB" id="A0A1F6CYE6"/>
<sequence>MTRSLKKGPYVDAKLMKKVSLRKATQGSIKTWARSSQIAPEFVGYTFAVHNGKSFEEVYVSEDMVGHRLGEFSPTTKFIKHGGKMQKETEMAAKAAEIAAATAAKATTTTTAAKK</sequence>
<evidence type="ECO:0000256" key="6">
    <source>
        <dbReference type="ARBA" id="ARBA00035163"/>
    </source>
</evidence>
<organism evidence="9 10">
    <name type="scientific">Candidatus Kaiserbacteria bacterium RIFCSPHIGHO2_01_FULL_53_29</name>
    <dbReference type="NCBI Taxonomy" id="1798480"/>
    <lineage>
        <taxon>Bacteria</taxon>
        <taxon>Candidatus Kaiseribacteriota</taxon>
    </lineage>
</organism>
<evidence type="ECO:0000313" key="9">
    <source>
        <dbReference type="EMBL" id="OGG54203.1"/>
    </source>
</evidence>
<evidence type="ECO:0000256" key="2">
    <source>
        <dbReference type="ARBA" id="ARBA00022730"/>
    </source>
</evidence>
<proteinExistence type="inferred from homology"/>
<protein>
    <recommendedName>
        <fullName evidence="6 7">Small ribosomal subunit protein uS19</fullName>
    </recommendedName>
</protein>
<dbReference type="InterPro" id="IPR023575">
    <property type="entry name" value="Ribosomal_uS19_SF"/>
</dbReference>
<keyword evidence="3 7" id="KW-0694">RNA-binding</keyword>
<name>A0A1F6CYE6_9BACT</name>
<comment type="function">
    <text evidence="7">Protein S19 forms a complex with S13 that binds strongly to the 16S ribosomal RNA.</text>
</comment>
<dbReference type="GO" id="GO:0019843">
    <property type="term" value="F:rRNA binding"/>
    <property type="evidence" value="ECO:0007669"/>
    <property type="project" value="UniProtKB-UniRule"/>
</dbReference>
<dbReference type="InterPro" id="IPR005732">
    <property type="entry name" value="Ribosomal_uS19_bac-type"/>
</dbReference>
<keyword evidence="2 7" id="KW-0699">rRNA-binding</keyword>
<dbReference type="PRINTS" id="PR00975">
    <property type="entry name" value="RIBOSOMALS19"/>
</dbReference>
<accession>A0A1F6CYE6</accession>
<evidence type="ECO:0000256" key="1">
    <source>
        <dbReference type="ARBA" id="ARBA00007345"/>
    </source>
</evidence>
<evidence type="ECO:0000256" key="5">
    <source>
        <dbReference type="ARBA" id="ARBA00023274"/>
    </source>
</evidence>
<dbReference type="EMBL" id="MFKT01000001">
    <property type="protein sequence ID" value="OGG54203.1"/>
    <property type="molecule type" value="Genomic_DNA"/>
</dbReference>
<comment type="similarity">
    <text evidence="1 7 8">Belongs to the universal ribosomal protein uS19 family.</text>
</comment>